<dbReference type="AlphaFoldDB" id="A0A8H6F836"/>
<feature type="region of interest" description="Disordered" evidence="1">
    <location>
        <begin position="21"/>
        <end position="75"/>
    </location>
</feature>
<feature type="compositionally biased region" description="Basic and acidic residues" evidence="1">
    <location>
        <begin position="42"/>
        <end position="63"/>
    </location>
</feature>
<evidence type="ECO:0000256" key="1">
    <source>
        <dbReference type="SAM" id="MobiDB-lite"/>
    </source>
</evidence>
<feature type="signal peptide" evidence="2">
    <location>
        <begin position="1"/>
        <end position="19"/>
    </location>
</feature>
<dbReference type="EMBL" id="JACCJB010000022">
    <property type="protein sequence ID" value="KAF6218466.1"/>
    <property type="molecule type" value="Genomic_DNA"/>
</dbReference>
<keyword evidence="2" id="KW-0732">Signal</keyword>
<evidence type="ECO:0000313" key="4">
    <source>
        <dbReference type="Proteomes" id="UP000593566"/>
    </source>
</evidence>
<dbReference type="Proteomes" id="UP000593566">
    <property type="component" value="Unassembled WGS sequence"/>
</dbReference>
<name>A0A8H6F836_9LECA</name>
<dbReference type="RefSeq" id="XP_037147901.1">
    <property type="nucleotide sequence ID" value="XM_037296720.1"/>
</dbReference>
<keyword evidence="4" id="KW-1185">Reference proteome</keyword>
<gene>
    <name evidence="3" type="ORF">HO133_005815</name>
</gene>
<organism evidence="3 4">
    <name type="scientific">Letharia lupina</name>
    <dbReference type="NCBI Taxonomy" id="560253"/>
    <lineage>
        <taxon>Eukaryota</taxon>
        <taxon>Fungi</taxon>
        <taxon>Dikarya</taxon>
        <taxon>Ascomycota</taxon>
        <taxon>Pezizomycotina</taxon>
        <taxon>Lecanoromycetes</taxon>
        <taxon>OSLEUM clade</taxon>
        <taxon>Lecanoromycetidae</taxon>
        <taxon>Lecanorales</taxon>
        <taxon>Lecanorineae</taxon>
        <taxon>Parmeliaceae</taxon>
        <taxon>Letharia</taxon>
    </lineage>
</organism>
<accession>A0A8H6F836</accession>
<proteinExistence type="predicted"/>
<comment type="caution">
    <text evidence="3">The sequence shown here is derived from an EMBL/GenBank/DDBJ whole genome shotgun (WGS) entry which is preliminary data.</text>
</comment>
<protein>
    <submittedName>
        <fullName evidence="3">Uncharacterized protein</fullName>
    </submittedName>
</protein>
<feature type="chain" id="PRO_5034149928" evidence="2">
    <location>
        <begin position="20"/>
        <end position="75"/>
    </location>
</feature>
<evidence type="ECO:0000313" key="3">
    <source>
        <dbReference type="EMBL" id="KAF6218466.1"/>
    </source>
</evidence>
<sequence length="75" mass="8182">MQPQKILSLMALFAIGAQALPPLPKANSMTVRTDADEAWEGGTEKRTDADEAWKGGTEKRTDADEAWDGKLQPPQ</sequence>
<evidence type="ECO:0000256" key="2">
    <source>
        <dbReference type="SAM" id="SignalP"/>
    </source>
</evidence>
<reference evidence="3 4" key="1">
    <citation type="journal article" date="2020" name="Genomics">
        <title>Complete, high-quality genomes from long-read metagenomic sequencing of two wolf lichen thalli reveals enigmatic genome architecture.</title>
        <authorList>
            <person name="McKenzie S.K."/>
            <person name="Walston R.F."/>
            <person name="Allen J.L."/>
        </authorList>
    </citation>
    <scope>NUCLEOTIDE SEQUENCE [LARGE SCALE GENOMIC DNA]</scope>
    <source>
        <strain evidence="3">WasteWater1</strain>
    </source>
</reference>
<dbReference type="GeneID" id="59334220"/>